<dbReference type="EMBL" id="QNVU01000003">
    <property type="protein sequence ID" value="REC52657.1"/>
    <property type="molecule type" value="Genomic_DNA"/>
</dbReference>
<dbReference type="Proteomes" id="UP000256924">
    <property type="component" value="Unassembled WGS sequence"/>
</dbReference>
<evidence type="ECO:0000313" key="2">
    <source>
        <dbReference type="Proteomes" id="UP000256924"/>
    </source>
</evidence>
<gene>
    <name evidence="1" type="ORF">DRF68_02730</name>
</gene>
<comment type="caution">
    <text evidence="1">The sequence shown here is derived from an EMBL/GenBank/DDBJ whole genome shotgun (WGS) entry which is preliminary data.</text>
</comment>
<protein>
    <submittedName>
        <fullName evidence="1">Uncharacterized protein</fullName>
    </submittedName>
</protein>
<dbReference type="AlphaFoldDB" id="A0A3D9BGU4"/>
<name>A0A3D9BGU4_9FLAO</name>
<proteinExistence type="predicted"/>
<dbReference type="RefSeq" id="WP_116096541.1">
    <property type="nucleotide sequence ID" value="NZ_QNVU01000003.1"/>
</dbReference>
<sequence>MKTQKNNHKLLTKFGEILFKKYELQNEWVSEIPPDNYEISFIISNKINWDLIKQIVEDLIENKKNLAERSESLLVPFHKTIFNNEYQEKDGYFELICVEIKKYDENFNYEINLLFAIHSKTNFVMDPYATYSCVFLKRQYTYVLKKVEREI</sequence>
<organism evidence="1 2">
    <name type="scientific">Candidatus Chryseobacterium massiliense</name>
    <dbReference type="NCBI Taxonomy" id="204089"/>
    <lineage>
        <taxon>Bacteria</taxon>
        <taxon>Pseudomonadati</taxon>
        <taxon>Bacteroidota</taxon>
        <taxon>Flavobacteriia</taxon>
        <taxon>Flavobacteriales</taxon>
        <taxon>Weeksellaceae</taxon>
        <taxon>Chryseobacterium group</taxon>
        <taxon>Chryseobacterium</taxon>
    </lineage>
</organism>
<evidence type="ECO:0000313" key="1">
    <source>
        <dbReference type="EMBL" id="REC52657.1"/>
    </source>
</evidence>
<keyword evidence="2" id="KW-1185">Reference proteome</keyword>
<reference evidence="1 2" key="1">
    <citation type="journal article" date="2004" name="Emerg. Infect. Dis.">
        <title>Amoebae-resisting bacteria isolated from human nasal swabs by amoebal coculture.</title>
        <authorList>
            <person name="Greub G."/>
            <person name="La Scola B."/>
            <person name="Raoult D."/>
        </authorList>
    </citation>
    <scope>NUCLEOTIDE SEQUENCE [LARGE SCALE GENOMIC DNA]</scope>
    <source>
        <strain evidence="1 2">CCUG 51329</strain>
    </source>
</reference>
<accession>A0A3D9BGU4</accession>